<evidence type="ECO:0000313" key="2">
    <source>
        <dbReference type="Proteomes" id="UP000824533"/>
    </source>
</evidence>
<comment type="caution">
    <text evidence="1">The sequence shown here is derived from an EMBL/GenBank/DDBJ whole genome shotgun (WGS) entry which is preliminary data.</text>
</comment>
<reference evidence="1 2" key="1">
    <citation type="journal article" date="2021" name="Front. Genet.">
        <title>Chromosome-Level Genome Assembly Reveals Significant Gene Expansion in the Toll and IMD Signaling Pathways of Dendrolimus kikuchii.</title>
        <authorList>
            <person name="Zhou J."/>
            <person name="Wu P."/>
            <person name="Xiong Z."/>
            <person name="Liu N."/>
            <person name="Zhao N."/>
            <person name="Ji M."/>
            <person name="Qiu Y."/>
            <person name="Yang B."/>
        </authorList>
    </citation>
    <scope>NUCLEOTIDE SEQUENCE [LARGE SCALE GENOMIC DNA]</scope>
    <source>
        <strain evidence="1">Ann1</strain>
    </source>
</reference>
<name>A0ACC1CID6_9NEOP</name>
<accession>A0ACC1CID6</accession>
<organism evidence="1 2">
    <name type="scientific">Dendrolimus kikuchii</name>
    <dbReference type="NCBI Taxonomy" id="765133"/>
    <lineage>
        <taxon>Eukaryota</taxon>
        <taxon>Metazoa</taxon>
        <taxon>Ecdysozoa</taxon>
        <taxon>Arthropoda</taxon>
        <taxon>Hexapoda</taxon>
        <taxon>Insecta</taxon>
        <taxon>Pterygota</taxon>
        <taxon>Neoptera</taxon>
        <taxon>Endopterygota</taxon>
        <taxon>Lepidoptera</taxon>
        <taxon>Glossata</taxon>
        <taxon>Ditrysia</taxon>
        <taxon>Bombycoidea</taxon>
        <taxon>Lasiocampidae</taxon>
        <taxon>Dendrolimus</taxon>
    </lineage>
</organism>
<gene>
    <name evidence="1" type="ORF">K1T71_012787</name>
</gene>
<dbReference type="EMBL" id="CM034410">
    <property type="protein sequence ID" value="KAJ0171237.1"/>
    <property type="molecule type" value="Genomic_DNA"/>
</dbReference>
<dbReference type="Proteomes" id="UP000824533">
    <property type="component" value="Linkage Group LG24"/>
</dbReference>
<protein>
    <submittedName>
        <fullName evidence="1">Uncharacterized protein</fullName>
    </submittedName>
</protein>
<keyword evidence="2" id="KW-1185">Reference proteome</keyword>
<sequence length="678" mass="73330">MHWRGWVAPVAFVSLLFAVDATPAALTTDEASGEGSRCAGQLGQFACADGARCVPAAWRCDGRPHCDDGSDEIDCVWNTTCGAGQFRCARSGLCIAASWRCDGDADCGPHDASDEDPYTCEKNFECGGNMARCATPVGGHFACVPIYNFCDGARQCLDASDEWDICDNFTGAECAPLRCEVGCRPTHAGLRCYCKPGYQHQDGKCVDSDECLTEGACAQLCRNTPGSFACACVPGYTLRPDARTCAAINDPPDEPMSLIVVTESDVRRVWPSKAPPGKNATSLPALTVRAIDFHYTNRSVCYVHHNVSRSGIVCVDADDFTKKDLKPLPALFPDVTDVSRMALDWVSGNWYLVDGARDALYVCERTLAHCRILLDSGLEKVHGLAVDPTAPRHRDNDTAYGVMFWTVWGASPASVERASLGGEGRRALADLKLVYPCAVVLDHAARALYWADAYLECVERTDYHGNHRVTIRRGYASPNLVAIALLETTLYLPAWANASLLAASRFARDPRAAPLPLGARPAAALAFHRQRQPRVEHPCAVNNGGCEHICVTAYRNGSAHAHCVCSHGYRLSGRGACLRVELESYLVVARGSPPMVQGLPLRAGGAGEGRSSWEPFVPATDAARPSAADVDLDGGYLYYCDVHRFEIVRQRLDGSGREVFMADDVDNCQGIFTDACLI</sequence>
<evidence type="ECO:0000313" key="1">
    <source>
        <dbReference type="EMBL" id="KAJ0171237.1"/>
    </source>
</evidence>
<proteinExistence type="predicted"/>